<organism evidence="2 3">
    <name type="scientific">Dimorphilus gyrociliatus</name>
    <dbReference type="NCBI Taxonomy" id="2664684"/>
    <lineage>
        <taxon>Eukaryota</taxon>
        <taxon>Metazoa</taxon>
        <taxon>Spiralia</taxon>
        <taxon>Lophotrochozoa</taxon>
        <taxon>Annelida</taxon>
        <taxon>Polychaeta</taxon>
        <taxon>Polychaeta incertae sedis</taxon>
        <taxon>Dinophilidae</taxon>
        <taxon>Dimorphilus</taxon>
    </lineage>
</organism>
<dbReference type="PROSITE" id="PS50081">
    <property type="entry name" value="ZF_DAG_PE_2"/>
    <property type="match status" value="1"/>
</dbReference>
<proteinExistence type="predicted"/>
<accession>A0A7I8WDS0</accession>
<dbReference type="AlphaFoldDB" id="A0A7I8WDS0"/>
<dbReference type="EMBL" id="CAJFCJ010000042">
    <property type="protein sequence ID" value="CAD5126326.1"/>
    <property type="molecule type" value="Genomic_DNA"/>
</dbReference>
<protein>
    <submittedName>
        <fullName evidence="2">DgyrCDS14476</fullName>
    </submittedName>
</protein>
<feature type="domain" description="Phorbol-ester/DAG-type" evidence="1">
    <location>
        <begin position="1"/>
        <end position="40"/>
    </location>
</feature>
<evidence type="ECO:0000313" key="2">
    <source>
        <dbReference type="EMBL" id="CAD5126326.1"/>
    </source>
</evidence>
<dbReference type="InterPro" id="IPR002219">
    <property type="entry name" value="PKC_DAG/PE"/>
</dbReference>
<name>A0A7I8WDS0_9ANNE</name>
<comment type="caution">
    <text evidence="2">The sequence shown here is derived from an EMBL/GenBank/DDBJ whole genome shotgun (WGS) entry which is preliminary data.</text>
</comment>
<dbReference type="OrthoDB" id="1630758at2759"/>
<gene>
    <name evidence="2" type="ORF">DGYR_LOCUS13574</name>
</gene>
<sequence>MPLICSNCEGRFFGRQKRLKCTNCKNSLHQKCLKGADNVCKACKTSEQETSIVEKCQCCNKILLEGKCTNCTIISLRKCFVQLKRIPQTSKNTIFDRAASDIERENISEIIHIDIESEEIDTDNNKANSSHIEECRSHANNIEEDSFEINDSIIRTESEKTFELIIGGSQKGNDILLHDGFAFNKKVNIPDDFLQRDVTVGKHIIIIFASNHQLALLGKICYMDGTFKIVKPPFIQLFSLHSFLKYEAEMKQVPLAFVLMTSKKKKAYKIVFKEIQSLMNGWTPKKFVLILKWDCGQL</sequence>
<reference evidence="2 3" key="1">
    <citation type="submission" date="2020-08" db="EMBL/GenBank/DDBJ databases">
        <authorList>
            <person name="Hejnol A."/>
        </authorList>
    </citation>
    <scope>NUCLEOTIDE SEQUENCE [LARGE SCALE GENOMIC DNA]</scope>
</reference>
<evidence type="ECO:0000313" key="3">
    <source>
        <dbReference type="Proteomes" id="UP000549394"/>
    </source>
</evidence>
<dbReference type="Proteomes" id="UP000549394">
    <property type="component" value="Unassembled WGS sequence"/>
</dbReference>
<evidence type="ECO:0000259" key="1">
    <source>
        <dbReference type="PROSITE" id="PS50081"/>
    </source>
</evidence>
<keyword evidence="3" id="KW-1185">Reference proteome</keyword>